<accession>X1HER8</accession>
<sequence>QRILETYRQALDALEAERESLAALQSTLRQLSEQDLQLHRSNAAALAAMRKEVDRMRRQLKRLATAGA</sequence>
<feature type="coiled-coil region" evidence="1">
    <location>
        <begin position="4"/>
        <end position="66"/>
    </location>
</feature>
<dbReference type="EMBL" id="BARU01025629">
    <property type="protein sequence ID" value="GAH68701.1"/>
    <property type="molecule type" value="Genomic_DNA"/>
</dbReference>
<evidence type="ECO:0000256" key="1">
    <source>
        <dbReference type="SAM" id="Coils"/>
    </source>
</evidence>
<gene>
    <name evidence="2" type="ORF">S03H2_41271</name>
</gene>
<organism evidence="2">
    <name type="scientific">marine sediment metagenome</name>
    <dbReference type="NCBI Taxonomy" id="412755"/>
    <lineage>
        <taxon>unclassified sequences</taxon>
        <taxon>metagenomes</taxon>
        <taxon>ecological metagenomes</taxon>
    </lineage>
</organism>
<protein>
    <submittedName>
        <fullName evidence="2">Uncharacterized protein</fullName>
    </submittedName>
</protein>
<proteinExistence type="predicted"/>
<reference evidence="2" key="1">
    <citation type="journal article" date="2014" name="Front. Microbiol.">
        <title>High frequency of phylogenetically diverse reductive dehalogenase-homologous genes in deep subseafloor sedimentary metagenomes.</title>
        <authorList>
            <person name="Kawai M."/>
            <person name="Futagami T."/>
            <person name="Toyoda A."/>
            <person name="Takaki Y."/>
            <person name="Nishi S."/>
            <person name="Hori S."/>
            <person name="Arai W."/>
            <person name="Tsubouchi T."/>
            <person name="Morono Y."/>
            <person name="Uchiyama I."/>
            <person name="Ito T."/>
            <person name="Fujiyama A."/>
            <person name="Inagaki F."/>
            <person name="Takami H."/>
        </authorList>
    </citation>
    <scope>NUCLEOTIDE SEQUENCE</scope>
    <source>
        <strain evidence="2">Expedition CK06-06</strain>
    </source>
</reference>
<name>X1HER8_9ZZZZ</name>
<feature type="non-terminal residue" evidence="2">
    <location>
        <position position="1"/>
    </location>
</feature>
<keyword evidence="1" id="KW-0175">Coiled coil</keyword>
<evidence type="ECO:0000313" key="2">
    <source>
        <dbReference type="EMBL" id="GAH68701.1"/>
    </source>
</evidence>
<comment type="caution">
    <text evidence="2">The sequence shown here is derived from an EMBL/GenBank/DDBJ whole genome shotgun (WGS) entry which is preliminary data.</text>
</comment>
<dbReference type="AlphaFoldDB" id="X1HER8"/>